<organism evidence="1 2">
    <name type="scientific">Pseudomonas syringae</name>
    <dbReference type="NCBI Taxonomy" id="317"/>
    <lineage>
        <taxon>Bacteria</taxon>
        <taxon>Pseudomonadati</taxon>
        <taxon>Pseudomonadota</taxon>
        <taxon>Gammaproteobacteria</taxon>
        <taxon>Pseudomonadales</taxon>
        <taxon>Pseudomonadaceae</taxon>
        <taxon>Pseudomonas</taxon>
    </lineage>
</organism>
<dbReference type="PATRIC" id="fig|317.175.peg.1865"/>
<evidence type="ECO:0000313" key="2">
    <source>
        <dbReference type="Proteomes" id="UP000028631"/>
    </source>
</evidence>
<accession>A0A085VLY4</accession>
<name>A0A085VLY4_PSESX</name>
<keyword evidence="2" id="KW-1185">Reference proteome</keyword>
<dbReference type="PROSITE" id="PS51257">
    <property type="entry name" value="PROKAR_LIPOPROTEIN"/>
    <property type="match status" value="1"/>
</dbReference>
<dbReference type="OrthoDB" id="6955105at2"/>
<evidence type="ECO:0000313" key="1">
    <source>
        <dbReference type="EMBL" id="KFE56447.1"/>
    </source>
</evidence>
<dbReference type="EMBL" id="JPQU01000027">
    <property type="protein sequence ID" value="KFE56447.1"/>
    <property type="molecule type" value="Genomic_DNA"/>
</dbReference>
<protein>
    <recommendedName>
        <fullName evidence="3">Penicillin-binding protein activator LpoB</fullName>
    </recommendedName>
</protein>
<gene>
    <name evidence="1" type="ORF">IV01_09000</name>
</gene>
<comment type="caution">
    <text evidence="1">The sequence shown here is derived from an EMBL/GenBank/DDBJ whole genome shotgun (WGS) entry which is preliminary data.</text>
</comment>
<reference evidence="1 2" key="1">
    <citation type="submission" date="2014-07" db="EMBL/GenBank/DDBJ databases">
        <title>Draft Genome Sequences of Environmental Pseudomonas syringae strains.</title>
        <authorList>
            <person name="Baltrus D.A."/>
            <person name="Berge O."/>
            <person name="Morris C."/>
        </authorList>
    </citation>
    <scope>NUCLEOTIDE SEQUENCE [LARGE SCALE GENOMIC DNA]</scope>
    <source>
        <strain evidence="1 2">GAW0119</strain>
    </source>
</reference>
<dbReference type="RefSeq" id="WP_032627696.1">
    <property type="nucleotide sequence ID" value="NZ_JPQU01000027.1"/>
</dbReference>
<dbReference type="Proteomes" id="UP000028631">
    <property type="component" value="Unassembled WGS sequence"/>
</dbReference>
<dbReference type="AlphaFoldDB" id="A0A085VLY4"/>
<sequence>MRNLAMMMAVLALAGCDVGKTTPPPPKVQAVAPVQASQAATVQWEIQINANEALSDISAWLLERSYPPYLVNIDGKQQLLIGPYASEAQAEQTRTELMAKLAKSHRKAAPVVIERTF</sequence>
<proteinExistence type="predicted"/>
<evidence type="ECO:0008006" key="3">
    <source>
        <dbReference type="Google" id="ProtNLM"/>
    </source>
</evidence>